<dbReference type="EMBL" id="CABFNP030001265">
    <property type="protein sequence ID" value="CAI6095422.1"/>
    <property type="molecule type" value="Genomic_DNA"/>
</dbReference>
<comment type="caution">
    <text evidence="4">The sequence shown here is derived from an EMBL/GenBank/DDBJ whole genome shotgun (WGS) entry which is preliminary data.</text>
</comment>
<dbReference type="PROSITE" id="PS00028">
    <property type="entry name" value="ZINC_FINGER_C2H2_1"/>
    <property type="match status" value="1"/>
</dbReference>
<evidence type="ECO:0000256" key="2">
    <source>
        <dbReference type="SAM" id="MobiDB-lite"/>
    </source>
</evidence>
<keyword evidence="1" id="KW-0862">Zinc</keyword>
<keyword evidence="5" id="KW-1185">Reference proteome</keyword>
<dbReference type="Gene3D" id="3.30.160.60">
    <property type="entry name" value="Classic Zinc Finger"/>
    <property type="match status" value="1"/>
</dbReference>
<dbReference type="InterPro" id="IPR013087">
    <property type="entry name" value="Znf_C2H2_type"/>
</dbReference>
<protein>
    <recommendedName>
        <fullName evidence="3">C2H2-type domain-containing protein</fullName>
    </recommendedName>
</protein>
<keyword evidence="1" id="KW-0863">Zinc-finger</keyword>
<evidence type="ECO:0000256" key="1">
    <source>
        <dbReference type="PROSITE-ProRule" id="PRU00042"/>
    </source>
</evidence>
<reference evidence="4" key="1">
    <citation type="submission" date="2023-01" db="EMBL/GenBank/DDBJ databases">
        <authorList>
            <person name="Piombo E."/>
        </authorList>
    </citation>
    <scope>NUCLEOTIDE SEQUENCE</scope>
</reference>
<feature type="domain" description="C2H2-type" evidence="3">
    <location>
        <begin position="503"/>
        <end position="537"/>
    </location>
</feature>
<dbReference type="InterPro" id="IPR036236">
    <property type="entry name" value="Znf_C2H2_sf"/>
</dbReference>
<dbReference type="PROSITE" id="PS50157">
    <property type="entry name" value="ZINC_FINGER_C2H2_2"/>
    <property type="match status" value="2"/>
</dbReference>
<dbReference type="PANTHER" id="PTHR46179:SF19">
    <property type="entry name" value="C2H2 FINGER DOMAIN TRANSCRIPTION FACTOR (EUROFUNG)-RELATED"/>
    <property type="match status" value="1"/>
</dbReference>
<dbReference type="SMART" id="SM00355">
    <property type="entry name" value="ZnF_C2H2"/>
    <property type="match status" value="3"/>
</dbReference>
<feature type="region of interest" description="Disordered" evidence="2">
    <location>
        <begin position="464"/>
        <end position="492"/>
    </location>
</feature>
<feature type="compositionally biased region" description="Polar residues" evidence="2">
    <location>
        <begin position="100"/>
        <end position="116"/>
    </location>
</feature>
<feature type="region of interest" description="Disordered" evidence="2">
    <location>
        <begin position="186"/>
        <end position="250"/>
    </location>
</feature>
<dbReference type="GO" id="GO:0008270">
    <property type="term" value="F:zinc ion binding"/>
    <property type="evidence" value="ECO:0007669"/>
    <property type="project" value="UniProtKB-KW"/>
</dbReference>
<proteinExistence type="predicted"/>
<dbReference type="GO" id="GO:0006357">
    <property type="term" value="P:regulation of transcription by RNA polymerase II"/>
    <property type="evidence" value="ECO:0007669"/>
    <property type="project" value="TreeGrafter"/>
</dbReference>
<feature type="domain" description="C2H2-type" evidence="3">
    <location>
        <begin position="555"/>
        <end position="591"/>
    </location>
</feature>
<sequence length="633" mass="69277">MLSLTNSPYHFSQCNNQLPGRHTRTYSQPAQQLPSDFNFDFSSSAPLSILDNINSLANGVLPNDGMQSDSWGNIPRYTSEKLGRYSHQRGSSLSSLGSTGPASPYSSNTSNPQIAVTDSLGDDLSDMYAQHDNSSQGGPFYHQMAKPVSHYSGYQTFDPSVPEMAYPVTIPGPGGKQTRVDRSNLLPAPELSNSGSRSQPGSVASSIAGGDSPATPTVSHEDAAADRRRKGMKNSPAEGLEISDSPLLPILEGYGNMPKLDRTMTDVYGDELYSPNFAITSTPPQQHQMSTMSPPNELFSQRLNAANSQHLHITHSPNSTASHGRSSPFRHDSPYAPSSHDFNAAQNQGMQMNVAQRKQQQDVQMYQQQMARARTQSATPKTISPKDAMLEFNDEAEATFPLFPQPTGLEIDQMAKQMVPQGVNSHFMHSGHNGDQLSYLQPQMPTGMGIQVPQQYPFVARAQPVTTSSPPRLGSSGSSINSRSSTPSRMARPMGMAAEGGTYTCTYHGCTLRFETPALLQKHKREGHRQSHGLTVPRPHEGMTSSLLNSQAGPHRCDRINPSTGKPCNTIFSRPYDLTRHEDTIHNARKQKVRCGVCTEEKTFSRADALTRHYRVCHPDMDLPGKHRRRGGS</sequence>
<dbReference type="GO" id="GO:0005634">
    <property type="term" value="C:nucleus"/>
    <property type="evidence" value="ECO:0007669"/>
    <property type="project" value="TreeGrafter"/>
</dbReference>
<dbReference type="AlphaFoldDB" id="A0AA35ME12"/>
<feature type="region of interest" description="Disordered" evidence="2">
    <location>
        <begin position="84"/>
        <end position="119"/>
    </location>
</feature>
<dbReference type="PANTHER" id="PTHR46179">
    <property type="entry name" value="ZINC FINGER PROTEIN"/>
    <property type="match status" value="1"/>
</dbReference>
<feature type="compositionally biased region" description="Polar residues" evidence="2">
    <location>
        <begin position="313"/>
        <end position="325"/>
    </location>
</feature>
<evidence type="ECO:0000259" key="3">
    <source>
        <dbReference type="PROSITE" id="PS50157"/>
    </source>
</evidence>
<keyword evidence="1" id="KW-0479">Metal-binding</keyword>
<name>A0AA35ME12_9HYPO</name>
<accession>A0AA35ME12</accession>
<dbReference type="Proteomes" id="UP001160390">
    <property type="component" value="Unassembled WGS sequence"/>
</dbReference>
<dbReference type="SUPFAM" id="SSF57667">
    <property type="entry name" value="beta-beta-alpha zinc fingers"/>
    <property type="match status" value="1"/>
</dbReference>
<feature type="compositionally biased region" description="Low complexity" evidence="2">
    <location>
        <begin position="468"/>
        <end position="488"/>
    </location>
</feature>
<organism evidence="4 5">
    <name type="scientific">Clonostachys chloroleuca</name>
    <dbReference type="NCBI Taxonomy" id="1926264"/>
    <lineage>
        <taxon>Eukaryota</taxon>
        <taxon>Fungi</taxon>
        <taxon>Dikarya</taxon>
        <taxon>Ascomycota</taxon>
        <taxon>Pezizomycotina</taxon>
        <taxon>Sordariomycetes</taxon>
        <taxon>Hypocreomycetidae</taxon>
        <taxon>Hypocreales</taxon>
        <taxon>Bionectriaceae</taxon>
        <taxon>Clonostachys</taxon>
    </lineage>
</organism>
<feature type="compositionally biased region" description="Polar residues" evidence="2">
    <location>
        <begin position="191"/>
        <end position="205"/>
    </location>
</feature>
<gene>
    <name evidence="4" type="ORF">CCHLO57077_00012743</name>
</gene>
<evidence type="ECO:0000313" key="5">
    <source>
        <dbReference type="Proteomes" id="UP001160390"/>
    </source>
</evidence>
<evidence type="ECO:0000313" key="4">
    <source>
        <dbReference type="EMBL" id="CAI6095422.1"/>
    </source>
</evidence>
<dbReference type="InterPro" id="IPR051061">
    <property type="entry name" value="Zinc_finger_trans_reg"/>
</dbReference>
<feature type="region of interest" description="Disordered" evidence="2">
    <location>
        <begin position="313"/>
        <end position="343"/>
    </location>
</feature>